<evidence type="ECO:0000313" key="2">
    <source>
        <dbReference type="EMBL" id="GFT00645.1"/>
    </source>
</evidence>
<reference evidence="2" key="1">
    <citation type="submission" date="2020-08" db="EMBL/GenBank/DDBJ databases">
        <title>Multicomponent nature underlies the extraordinary mechanical properties of spider dragline silk.</title>
        <authorList>
            <person name="Kono N."/>
            <person name="Nakamura H."/>
            <person name="Mori M."/>
            <person name="Yoshida Y."/>
            <person name="Ohtoshi R."/>
            <person name="Malay A.D."/>
            <person name="Moran D.A.P."/>
            <person name="Tomita M."/>
            <person name="Numata K."/>
            <person name="Arakawa K."/>
        </authorList>
    </citation>
    <scope>NUCLEOTIDE SEQUENCE</scope>
</reference>
<accession>A0A8X6N8I2</accession>
<feature type="region of interest" description="Disordered" evidence="1">
    <location>
        <begin position="126"/>
        <end position="148"/>
    </location>
</feature>
<comment type="caution">
    <text evidence="2">The sequence shown here is derived from an EMBL/GenBank/DDBJ whole genome shotgun (WGS) entry which is preliminary data.</text>
</comment>
<keyword evidence="3" id="KW-1185">Reference proteome</keyword>
<proteinExistence type="predicted"/>
<dbReference type="OrthoDB" id="6420849at2759"/>
<dbReference type="Proteomes" id="UP000887013">
    <property type="component" value="Unassembled WGS sequence"/>
</dbReference>
<gene>
    <name evidence="2" type="ORF">NPIL_196831</name>
</gene>
<evidence type="ECO:0000313" key="3">
    <source>
        <dbReference type="Proteomes" id="UP000887013"/>
    </source>
</evidence>
<name>A0A8X6N8I2_NEPPI</name>
<organism evidence="2 3">
    <name type="scientific">Nephila pilipes</name>
    <name type="common">Giant wood spider</name>
    <name type="synonym">Nephila maculata</name>
    <dbReference type="NCBI Taxonomy" id="299642"/>
    <lineage>
        <taxon>Eukaryota</taxon>
        <taxon>Metazoa</taxon>
        <taxon>Ecdysozoa</taxon>
        <taxon>Arthropoda</taxon>
        <taxon>Chelicerata</taxon>
        <taxon>Arachnida</taxon>
        <taxon>Araneae</taxon>
        <taxon>Araneomorphae</taxon>
        <taxon>Entelegynae</taxon>
        <taxon>Araneoidea</taxon>
        <taxon>Nephilidae</taxon>
        <taxon>Nephila</taxon>
    </lineage>
</organism>
<dbReference type="AlphaFoldDB" id="A0A8X6N8I2"/>
<sequence length="148" mass="17002">MGIEDPNIHSLRPIKYDYGIIRAKIKIVHREDSENFRCPDILPSYYPVVQRLIYETYLENQQAKVSILMAHLREIFLDIKRMTPEDTFRDGVAYKVVGVDSEKQTDAIFKNDGTILFAPSECGPNQIETDGKKKQTLNGEAEEHTETV</sequence>
<dbReference type="EMBL" id="BMAW01101685">
    <property type="protein sequence ID" value="GFT00645.1"/>
    <property type="molecule type" value="Genomic_DNA"/>
</dbReference>
<protein>
    <submittedName>
        <fullName evidence="2">Uncharacterized protein</fullName>
    </submittedName>
</protein>
<evidence type="ECO:0000256" key="1">
    <source>
        <dbReference type="SAM" id="MobiDB-lite"/>
    </source>
</evidence>